<protein>
    <submittedName>
        <fullName evidence="1">Uncharacterized protein</fullName>
    </submittedName>
</protein>
<dbReference type="AlphaFoldDB" id="A0A4V3XKB0"/>
<evidence type="ECO:0000313" key="2">
    <source>
        <dbReference type="Proteomes" id="UP000308528"/>
    </source>
</evidence>
<organism evidence="1 2">
    <name type="scientific">Neolewinella litorea</name>
    <dbReference type="NCBI Taxonomy" id="2562452"/>
    <lineage>
        <taxon>Bacteria</taxon>
        <taxon>Pseudomonadati</taxon>
        <taxon>Bacteroidota</taxon>
        <taxon>Saprospiria</taxon>
        <taxon>Saprospirales</taxon>
        <taxon>Lewinellaceae</taxon>
        <taxon>Neolewinella</taxon>
    </lineage>
</organism>
<evidence type="ECO:0000313" key="1">
    <source>
        <dbReference type="EMBL" id="THH36293.1"/>
    </source>
</evidence>
<name>A0A4V3XKB0_9BACT</name>
<gene>
    <name evidence="1" type="ORF">E4021_15395</name>
</gene>
<proteinExistence type="predicted"/>
<dbReference type="SUPFAM" id="SSF101898">
    <property type="entry name" value="NHL repeat"/>
    <property type="match status" value="1"/>
</dbReference>
<dbReference type="Proteomes" id="UP000308528">
    <property type="component" value="Unassembled WGS sequence"/>
</dbReference>
<dbReference type="OrthoDB" id="9773505at2"/>
<dbReference type="InterPro" id="IPR015943">
    <property type="entry name" value="WD40/YVTN_repeat-like_dom_sf"/>
</dbReference>
<comment type="caution">
    <text evidence="1">The sequence shown here is derived from an EMBL/GenBank/DDBJ whole genome shotgun (WGS) entry which is preliminary data.</text>
</comment>
<keyword evidence="2" id="KW-1185">Reference proteome</keyword>
<sequence>MKLEKIVGLDSLSVVHKKESDVYCVCTYGNYNEITKIFVLNSDNGITEIEAHELLIDLVGPSYTEMQKLFSVGLEHFSIQRSSDGFLYLHFYQEWDVFKFDSNGKLIDKIPIHFSNGHTCYDIKIENPDHLWLTFPTGHTIARINLSTSVVEDTYGQFEWQDTDSQSNKFLAYPESLWIDDEGMLYIPNMGNNKLFTLDATREGLNLDHIFDEPLWNYFKSNGREYVKLQSGTYQIIR</sequence>
<dbReference type="EMBL" id="SRSF01000010">
    <property type="protein sequence ID" value="THH36293.1"/>
    <property type="molecule type" value="Genomic_DNA"/>
</dbReference>
<accession>A0A4V3XKB0</accession>
<dbReference type="Gene3D" id="2.130.10.10">
    <property type="entry name" value="YVTN repeat-like/Quinoprotein amine dehydrogenase"/>
    <property type="match status" value="1"/>
</dbReference>
<reference evidence="1 2" key="1">
    <citation type="submission" date="2019-04" db="EMBL/GenBank/DDBJ databases">
        <title>Lewinella litorea sp. nov., isolated from a marine sand.</title>
        <authorList>
            <person name="Yoon J.-H."/>
        </authorList>
    </citation>
    <scope>NUCLEOTIDE SEQUENCE [LARGE SCALE GENOMIC DNA]</scope>
    <source>
        <strain evidence="1 2">HSMS-39</strain>
    </source>
</reference>
<dbReference type="RefSeq" id="WP_136460272.1">
    <property type="nucleotide sequence ID" value="NZ_SRSF01000010.1"/>
</dbReference>